<dbReference type="AlphaFoldDB" id="A0A0C3BRG0"/>
<proteinExistence type="predicted"/>
<name>A0A0C3BRG0_HEBCY</name>
<protein>
    <recommendedName>
        <fullName evidence="3">Protein kinase domain-containing protein</fullName>
    </recommendedName>
</protein>
<evidence type="ECO:0000313" key="2">
    <source>
        <dbReference type="Proteomes" id="UP000053424"/>
    </source>
</evidence>
<sequence length="225" mass="25301">MANAEPTLPATPDWPLLLSRGYELRSRYHPGRTQPAGGRPIHLCDDSLRTGYNMIDATRTNDNLKVIIRHVPTNTDDLPILLLLSSPALQADPRNCTIPILDIIILPQNDELALIFMKSKDNPRLFVGLWGQDRSVPEMPFTIPSDPLKVDVYQLGNVIKKLMTAWISSDPYSMQTFNRRGILKTIFYLSEKVLEARDEAPNLEKRAPNTSLHLFSALPCEVSSV</sequence>
<gene>
    <name evidence="1" type="ORF">M413DRAFT_29437</name>
</gene>
<organism evidence="1 2">
    <name type="scientific">Hebeloma cylindrosporum</name>
    <dbReference type="NCBI Taxonomy" id="76867"/>
    <lineage>
        <taxon>Eukaryota</taxon>
        <taxon>Fungi</taxon>
        <taxon>Dikarya</taxon>
        <taxon>Basidiomycota</taxon>
        <taxon>Agaricomycotina</taxon>
        <taxon>Agaricomycetes</taxon>
        <taxon>Agaricomycetidae</taxon>
        <taxon>Agaricales</taxon>
        <taxon>Agaricineae</taxon>
        <taxon>Hymenogastraceae</taxon>
        <taxon>Hebeloma</taxon>
    </lineage>
</organism>
<reference evidence="2" key="2">
    <citation type="submission" date="2015-01" db="EMBL/GenBank/DDBJ databases">
        <title>Evolutionary Origins and Diversification of the Mycorrhizal Mutualists.</title>
        <authorList>
            <consortium name="DOE Joint Genome Institute"/>
            <consortium name="Mycorrhizal Genomics Consortium"/>
            <person name="Kohler A."/>
            <person name="Kuo A."/>
            <person name="Nagy L.G."/>
            <person name="Floudas D."/>
            <person name="Copeland A."/>
            <person name="Barry K.W."/>
            <person name="Cichocki N."/>
            <person name="Veneault-Fourrey C."/>
            <person name="LaButti K."/>
            <person name="Lindquist E.A."/>
            <person name="Lipzen A."/>
            <person name="Lundell T."/>
            <person name="Morin E."/>
            <person name="Murat C."/>
            <person name="Riley R."/>
            <person name="Ohm R."/>
            <person name="Sun H."/>
            <person name="Tunlid A."/>
            <person name="Henrissat B."/>
            <person name="Grigoriev I.V."/>
            <person name="Hibbett D.S."/>
            <person name="Martin F."/>
        </authorList>
    </citation>
    <scope>NUCLEOTIDE SEQUENCE [LARGE SCALE GENOMIC DNA]</scope>
    <source>
        <strain evidence="2">h7</strain>
    </source>
</reference>
<dbReference type="HOGENOM" id="CLU_1230076_0_0_1"/>
<dbReference type="EMBL" id="KN831786">
    <property type="protein sequence ID" value="KIM39260.1"/>
    <property type="molecule type" value="Genomic_DNA"/>
</dbReference>
<evidence type="ECO:0008006" key="3">
    <source>
        <dbReference type="Google" id="ProtNLM"/>
    </source>
</evidence>
<reference evidence="1 2" key="1">
    <citation type="submission" date="2014-04" db="EMBL/GenBank/DDBJ databases">
        <authorList>
            <consortium name="DOE Joint Genome Institute"/>
            <person name="Kuo A."/>
            <person name="Gay G."/>
            <person name="Dore J."/>
            <person name="Kohler A."/>
            <person name="Nagy L.G."/>
            <person name="Floudas D."/>
            <person name="Copeland A."/>
            <person name="Barry K.W."/>
            <person name="Cichocki N."/>
            <person name="Veneault-Fourrey C."/>
            <person name="LaButti K."/>
            <person name="Lindquist E.A."/>
            <person name="Lipzen A."/>
            <person name="Lundell T."/>
            <person name="Morin E."/>
            <person name="Murat C."/>
            <person name="Sun H."/>
            <person name="Tunlid A."/>
            <person name="Henrissat B."/>
            <person name="Grigoriev I.V."/>
            <person name="Hibbett D.S."/>
            <person name="Martin F."/>
            <person name="Nordberg H.P."/>
            <person name="Cantor M.N."/>
            <person name="Hua S.X."/>
        </authorList>
    </citation>
    <scope>NUCLEOTIDE SEQUENCE [LARGE SCALE GENOMIC DNA]</scope>
    <source>
        <strain evidence="2">h7</strain>
    </source>
</reference>
<accession>A0A0C3BRG0</accession>
<evidence type="ECO:0000313" key="1">
    <source>
        <dbReference type="EMBL" id="KIM39260.1"/>
    </source>
</evidence>
<dbReference type="Proteomes" id="UP000053424">
    <property type="component" value="Unassembled WGS sequence"/>
</dbReference>
<keyword evidence="2" id="KW-1185">Reference proteome</keyword>
<dbReference type="OrthoDB" id="5987198at2759"/>